<keyword evidence="1" id="KW-0472">Membrane</keyword>
<dbReference type="InterPro" id="IPR009318">
    <property type="entry name" value="Gustatory_rcpt"/>
</dbReference>
<feature type="transmembrane region" description="Helical" evidence="1">
    <location>
        <begin position="114"/>
        <end position="133"/>
    </location>
</feature>
<evidence type="ECO:0000313" key="2">
    <source>
        <dbReference type="EMBL" id="GFS77521.1"/>
    </source>
</evidence>
<name>A0A8X6T3E4_NEPPI</name>
<gene>
    <name evidence="2" type="primary">AVEN_110549_1</name>
    <name evidence="2" type="ORF">NPIL_478871</name>
</gene>
<dbReference type="EMBL" id="BMAW01097031">
    <property type="protein sequence ID" value="GFS77521.1"/>
    <property type="molecule type" value="Genomic_DNA"/>
</dbReference>
<comment type="caution">
    <text evidence="2">The sequence shown here is derived from an EMBL/GenBank/DDBJ whole genome shotgun (WGS) entry which is preliminary data.</text>
</comment>
<keyword evidence="3" id="KW-1185">Reference proteome</keyword>
<feature type="transmembrane region" description="Helical" evidence="1">
    <location>
        <begin position="41"/>
        <end position="60"/>
    </location>
</feature>
<protein>
    <recommendedName>
        <fullName evidence="4">Gustatory receptor</fullName>
    </recommendedName>
</protein>
<keyword evidence="1" id="KW-0812">Transmembrane</keyword>
<evidence type="ECO:0008006" key="4">
    <source>
        <dbReference type="Google" id="ProtNLM"/>
    </source>
</evidence>
<dbReference type="GO" id="GO:0008527">
    <property type="term" value="F:taste receptor activity"/>
    <property type="evidence" value="ECO:0007669"/>
    <property type="project" value="InterPro"/>
</dbReference>
<dbReference type="GO" id="GO:0016020">
    <property type="term" value="C:membrane"/>
    <property type="evidence" value="ECO:0007669"/>
    <property type="project" value="InterPro"/>
</dbReference>
<dbReference type="AlphaFoldDB" id="A0A8X6T3E4"/>
<keyword evidence="1" id="KW-1133">Transmembrane helix</keyword>
<evidence type="ECO:0000256" key="1">
    <source>
        <dbReference type="SAM" id="Phobius"/>
    </source>
</evidence>
<dbReference type="Pfam" id="PF06151">
    <property type="entry name" value="Trehalose_recp"/>
    <property type="match status" value="1"/>
</dbReference>
<evidence type="ECO:0000313" key="3">
    <source>
        <dbReference type="Proteomes" id="UP000887013"/>
    </source>
</evidence>
<sequence length="141" mass="16025">MEESLSICIFFVVAFNLILSFTTLSYGLGYYNMETSLTAGVVAWLFTNQMSFILICWTASDVITEIRNLKTTFHIVLCNLKQNESILITFFQKLVVLDSVSLTGWKMFSLSKKLILTAYGSILTYGLLVLQTFNFENPRDS</sequence>
<dbReference type="Proteomes" id="UP000887013">
    <property type="component" value="Unassembled WGS sequence"/>
</dbReference>
<feature type="transmembrane region" description="Helical" evidence="1">
    <location>
        <begin position="7"/>
        <end position="29"/>
    </location>
</feature>
<organism evidence="2 3">
    <name type="scientific">Nephila pilipes</name>
    <name type="common">Giant wood spider</name>
    <name type="synonym">Nephila maculata</name>
    <dbReference type="NCBI Taxonomy" id="299642"/>
    <lineage>
        <taxon>Eukaryota</taxon>
        <taxon>Metazoa</taxon>
        <taxon>Ecdysozoa</taxon>
        <taxon>Arthropoda</taxon>
        <taxon>Chelicerata</taxon>
        <taxon>Arachnida</taxon>
        <taxon>Araneae</taxon>
        <taxon>Araneomorphae</taxon>
        <taxon>Entelegynae</taxon>
        <taxon>Araneoidea</taxon>
        <taxon>Nephilidae</taxon>
        <taxon>Nephila</taxon>
    </lineage>
</organism>
<reference evidence="2" key="1">
    <citation type="submission" date="2020-08" db="EMBL/GenBank/DDBJ databases">
        <title>Multicomponent nature underlies the extraordinary mechanical properties of spider dragline silk.</title>
        <authorList>
            <person name="Kono N."/>
            <person name="Nakamura H."/>
            <person name="Mori M."/>
            <person name="Yoshida Y."/>
            <person name="Ohtoshi R."/>
            <person name="Malay A.D."/>
            <person name="Moran D.A.P."/>
            <person name="Tomita M."/>
            <person name="Numata K."/>
            <person name="Arakawa K."/>
        </authorList>
    </citation>
    <scope>NUCLEOTIDE SEQUENCE</scope>
</reference>
<accession>A0A8X6T3E4</accession>
<dbReference type="OrthoDB" id="5800391at2759"/>
<proteinExistence type="predicted"/>